<proteinExistence type="predicted"/>
<evidence type="ECO:0000313" key="1">
    <source>
        <dbReference type="EMBL" id="SDC75223.1"/>
    </source>
</evidence>
<dbReference type="RefSeq" id="WP_176757955.1">
    <property type="nucleotide sequence ID" value="NZ_FMZA01000015.1"/>
</dbReference>
<sequence>MKAARIGIYMDLKAAKRAWKRGENLFIRYIGEILAHGGLTFTWLDRSNLREGPLPEVLIASITEDTDPELLLRAAETGSEVVLFGGNTDWARRLGAEALPAIGPGYARVPHPGVPPLRFLRGIPWKAAAGKRLLVTEMGSVAAGAPGAPPQGPLITRFALGRGGVTRWAVNIPETVVSLQQGTAPVTYDGSPAPDGSANLDDGILKADDGFALDWEWDRAQTATGERYFPHPYGDRWRETFLRSLFHCVGERGWTLPFIDRWPDGLSQIAMISLDSDWNLDASADTTLDLLAECGIPATWCVMEPGYSDRVYARIQREEHELAFHYNAYDGDGGVWGETAFADQLQRLRQVTGQMMVSNKNHYTRFQGWGELFRWCEKNGIRSDQTRGPSKKGNIGFLFGTCQPYFPIASADEENRLYNVLEIGFLTQDLNLGRIADTSVLHPFLEGVEKVRGVAHFLFHPIHLHREEGVRRAFRQVVQEAKRRGFRFWTGKAIDRWERGRRRLSITGLDDDGRPAVTGPPLLGGVVMVPLPEGAEADEGQVVTRYGVPCRKWPLQIVRGEEVPARSGKGKEDGG</sequence>
<gene>
    <name evidence="1" type="ORF">SAMN04488112_11575</name>
</gene>
<dbReference type="EMBL" id="FMZA01000015">
    <property type="protein sequence ID" value="SDC75223.1"/>
    <property type="molecule type" value="Genomic_DNA"/>
</dbReference>
<accession>A0A1G6P4X8</accession>
<protein>
    <recommendedName>
        <fullName evidence="3">NodB homology domain-containing protein</fullName>
    </recommendedName>
</protein>
<dbReference type="GO" id="GO:0005975">
    <property type="term" value="P:carbohydrate metabolic process"/>
    <property type="evidence" value="ECO:0007669"/>
    <property type="project" value="InterPro"/>
</dbReference>
<dbReference type="Proteomes" id="UP000199387">
    <property type="component" value="Unassembled WGS sequence"/>
</dbReference>
<dbReference type="InterPro" id="IPR011330">
    <property type="entry name" value="Glyco_hydro/deAcase_b/a-brl"/>
</dbReference>
<evidence type="ECO:0000313" key="2">
    <source>
        <dbReference type="Proteomes" id="UP000199387"/>
    </source>
</evidence>
<organism evidence="1 2">
    <name type="scientific">Melghirimyces thermohalophilus</name>
    <dbReference type="NCBI Taxonomy" id="1236220"/>
    <lineage>
        <taxon>Bacteria</taxon>
        <taxon>Bacillati</taxon>
        <taxon>Bacillota</taxon>
        <taxon>Bacilli</taxon>
        <taxon>Bacillales</taxon>
        <taxon>Thermoactinomycetaceae</taxon>
        <taxon>Melghirimyces</taxon>
    </lineage>
</organism>
<name>A0A1G6P4X8_9BACL</name>
<dbReference type="AlphaFoldDB" id="A0A1G6P4X8"/>
<evidence type="ECO:0008006" key="3">
    <source>
        <dbReference type="Google" id="ProtNLM"/>
    </source>
</evidence>
<dbReference type="Gene3D" id="3.20.20.370">
    <property type="entry name" value="Glycoside hydrolase/deacetylase"/>
    <property type="match status" value="1"/>
</dbReference>
<dbReference type="SUPFAM" id="SSF88713">
    <property type="entry name" value="Glycoside hydrolase/deacetylase"/>
    <property type="match status" value="1"/>
</dbReference>
<reference evidence="1 2" key="1">
    <citation type="submission" date="2016-10" db="EMBL/GenBank/DDBJ databases">
        <authorList>
            <person name="de Groot N.N."/>
        </authorList>
    </citation>
    <scope>NUCLEOTIDE SEQUENCE [LARGE SCALE GENOMIC DNA]</scope>
    <source>
        <strain evidence="1 2">DSM 45514</strain>
    </source>
</reference>
<dbReference type="STRING" id="1236220.SAMN04488112_11575"/>
<keyword evidence="2" id="KW-1185">Reference proteome</keyword>